<feature type="domain" description="Serine aminopeptidase S33" evidence="1">
    <location>
        <begin position="37"/>
        <end position="141"/>
    </location>
</feature>
<dbReference type="Pfam" id="PF12146">
    <property type="entry name" value="Hydrolase_4"/>
    <property type="match status" value="1"/>
</dbReference>
<dbReference type="InterPro" id="IPR022742">
    <property type="entry name" value="Hydrolase_4"/>
</dbReference>
<comment type="caution">
    <text evidence="2">The sequence shown here is derived from an EMBL/GenBank/DDBJ whole genome shotgun (WGS) entry which is preliminary data.</text>
</comment>
<evidence type="ECO:0000259" key="1">
    <source>
        <dbReference type="Pfam" id="PF12146"/>
    </source>
</evidence>
<dbReference type="SUPFAM" id="SSF53474">
    <property type="entry name" value="alpha/beta-Hydrolases"/>
    <property type="match status" value="1"/>
</dbReference>
<keyword evidence="3" id="KW-1185">Reference proteome</keyword>
<protein>
    <recommendedName>
        <fullName evidence="1">Serine aminopeptidase S33 domain-containing protein</fullName>
    </recommendedName>
</protein>
<accession>A0A433URR0</accession>
<sequence>MIFLPQPSSYQDTKEIIKLKSRDGIELSALHLINPAAKYTILYAHGNAEDLGDIRQVLENLNALGFNVFAYDYRGYGTSQGTPSEQNAYKDIDTAYNYLTQVLKVAPQNIIVYGRSVGGGSAVDLAKRKQVAGLVLESTFTSTFRVKVPFPILPFDRFSNIDKIDDIKAPVLVMHGKEDNVIPFWHSQQLFEKASSPKLSLWVEGASHNDFTYVAGSRYGKVLKEFINLIEK</sequence>
<dbReference type="PANTHER" id="PTHR12277:SF81">
    <property type="entry name" value="PROTEIN ABHD13"/>
    <property type="match status" value="1"/>
</dbReference>
<reference evidence="2" key="1">
    <citation type="submission" date="2018-12" db="EMBL/GenBank/DDBJ databases">
        <authorList>
            <person name="Will S."/>
            <person name="Neumann-Schaal M."/>
            <person name="Henke P."/>
        </authorList>
    </citation>
    <scope>NUCLEOTIDE SEQUENCE</scope>
    <source>
        <strain evidence="2">PCC 7102</strain>
    </source>
</reference>
<dbReference type="InterPro" id="IPR029058">
    <property type="entry name" value="AB_hydrolase_fold"/>
</dbReference>
<organism evidence="2 3">
    <name type="scientific">Dulcicalothrix desertica PCC 7102</name>
    <dbReference type="NCBI Taxonomy" id="232991"/>
    <lineage>
        <taxon>Bacteria</taxon>
        <taxon>Bacillati</taxon>
        <taxon>Cyanobacteriota</taxon>
        <taxon>Cyanophyceae</taxon>
        <taxon>Nostocales</taxon>
        <taxon>Calotrichaceae</taxon>
        <taxon>Dulcicalothrix</taxon>
    </lineage>
</organism>
<name>A0A433URR0_9CYAN</name>
<dbReference type="Gene3D" id="3.40.50.1820">
    <property type="entry name" value="alpha/beta hydrolase"/>
    <property type="match status" value="1"/>
</dbReference>
<dbReference type="AlphaFoldDB" id="A0A433URR0"/>
<reference evidence="2" key="2">
    <citation type="journal article" date="2019" name="Genome Biol. Evol.">
        <title>Day and night: Metabolic profiles and evolutionary relationships of six axenic non-marine cyanobacteria.</title>
        <authorList>
            <person name="Will S.E."/>
            <person name="Henke P."/>
            <person name="Boedeker C."/>
            <person name="Huang S."/>
            <person name="Brinkmann H."/>
            <person name="Rohde M."/>
            <person name="Jarek M."/>
            <person name="Friedl T."/>
            <person name="Seufert S."/>
            <person name="Schumacher M."/>
            <person name="Overmann J."/>
            <person name="Neumann-Schaal M."/>
            <person name="Petersen J."/>
        </authorList>
    </citation>
    <scope>NUCLEOTIDE SEQUENCE [LARGE SCALE GENOMIC DNA]</scope>
    <source>
        <strain evidence="2">PCC 7102</strain>
    </source>
</reference>
<gene>
    <name evidence="2" type="ORF">DSM106972_087200</name>
</gene>
<dbReference type="PANTHER" id="PTHR12277">
    <property type="entry name" value="ALPHA/BETA HYDROLASE DOMAIN-CONTAINING PROTEIN"/>
    <property type="match status" value="1"/>
</dbReference>
<evidence type="ECO:0000313" key="2">
    <source>
        <dbReference type="EMBL" id="RUS96533.1"/>
    </source>
</evidence>
<evidence type="ECO:0000313" key="3">
    <source>
        <dbReference type="Proteomes" id="UP000271624"/>
    </source>
</evidence>
<dbReference type="EMBL" id="RSCL01000036">
    <property type="protein sequence ID" value="RUS96533.1"/>
    <property type="molecule type" value="Genomic_DNA"/>
</dbReference>
<proteinExistence type="predicted"/>
<dbReference type="Proteomes" id="UP000271624">
    <property type="component" value="Unassembled WGS sequence"/>
</dbReference>